<dbReference type="KEGG" id="cten:18249591"/>
<keyword evidence="8" id="KW-0378">Hydrolase</keyword>
<dbReference type="FunFam" id="3.60.20.40:FF:000001">
    <property type="entry name" value="Gamma-glutamyltranspeptidase 1"/>
    <property type="match status" value="1"/>
</dbReference>
<dbReference type="PRINTS" id="PR01210">
    <property type="entry name" value="GGTRANSPTASE"/>
</dbReference>
<proteinExistence type="inferred from homology"/>
<comment type="pathway">
    <text evidence="3 8">Sulfur metabolism; glutathione metabolism.</text>
</comment>
<evidence type="ECO:0000256" key="8">
    <source>
        <dbReference type="RuleBase" id="RU368068"/>
    </source>
</evidence>
<dbReference type="InterPro" id="IPR043138">
    <property type="entry name" value="GGT_lsub"/>
</dbReference>
<dbReference type="InterPro" id="IPR043137">
    <property type="entry name" value="GGT_ssub_C"/>
</dbReference>
<dbReference type="EC" id="2.3.2.2" evidence="8"/>
<evidence type="ECO:0000256" key="1">
    <source>
        <dbReference type="ARBA" id="ARBA00001049"/>
    </source>
</evidence>
<dbReference type="UniPathway" id="UPA00204"/>
<feature type="active site" description="Nucleophile" evidence="6">
    <location>
        <position position="388"/>
    </location>
</feature>
<evidence type="ECO:0000256" key="3">
    <source>
        <dbReference type="ARBA" id="ARBA00005115"/>
    </source>
</evidence>
<dbReference type="AlphaFoldDB" id="G3BDA2"/>
<comment type="similarity">
    <text evidence="4">Belongs to the gamma-glutamyltransferase family.</text>
</comment>
<feature type="binding site" evidence="7">
    <location>
        <position position="480"/>
    </location>
    <ligand>
        <name>L-glutamate</name>
        <dbReference type="ChEBI" id="CHEBI:29985"/>
    </ligand>
</feature>
<evidence type="ECO:0000256" key="7">
    <source>
        <dbReference type="PIRSR" id="PIRSR600101-2"/>
    </source>
</evidence>
<comment type="function">
    <text evidence="8">Cleaves the gamma-glutamyl peptide bond of glutathione and glutathione conjugates.</text>
</comment>
<evidence type="ECO:0000313" key="9">
    <source>
        <dbReference type="EMBL" id="EGV60280.1"/>
    </source>
</evidence>
<dbReference type="GO" id="GO:0103068">
    <property type="term" value="F:leukotriene C4 gamma-glutamyl transferase activity"/>
    <property type="evidence" value="ECO:0007669"/>
    <property type="project" value="UniProtKB-EC"/>
</dbReference>
<dbReference type="STRING" id="590646.G3BDA2"/>
<dbReference type="EC" id="3.4.19.13" evidence="8"/>
<sequence>MSFIATRCWKILEKNRVEPSEQPPRCPTLNPSTDHLHIGRHAMVSSDVDLCSTMGKEILLRGGNAADASVTVALCVGSINSGSSGIGGGGFIVSSSNSTKKVLSIDAREMAPGMAYSSMFEKNPVLSVVGGLSNGIPGELKGLDVLFHTHGSGNLTWAEVIEPVIRLNRDGFECTLSLEVTIQALHDRYFTKIPDLAKSWDFIYNEDGSLKKVGQLVQRQNLARTLELVAQNGSSAIFYDPNGPIVPHLIEANNKWGGLFTSKDFALYETKVEDALSYKFGDLEVYTTSGISSGIVLIAGLNLYSKLQKATDASYLQIHKFIETMKWMASARTRLGDTRTSEEYQEIVSNYTSDSWSEDIRDNKYFDTQTFHWSHYDPLFQTSESHGTTHFSVLDDQDNGVGMTSTVNLLFGSIVYDPITGVILNNEMDDFSTKSYNNSFQLQPSKFNTVQPYNRPLSSAAPTIIMENGIPIFLVGAAGGSRITTAVLQAIMRVFNFNSDLLSAIANPRLHHQLLPNYVLLENITLTSEELGYGVLEQLEGLGHTFQETGVETTMNAIHRVRDTIHGVADFWRKFGEADGY</sequence>
<gene>
    <name evidence="9" type="ORF">CANTEDRAFT_132094</name>
</gene>
<name>G3BDA2_CANTC</name>
<dbReference type="GO" id="GO:0006751">
    <property type="term" value="P:glutathione catabolic process"/>
    <property type="evidence" value="ECO:0007669"/>
    <property type="project" value="UniProtKB-UniRule"/>
</dbReference>
<comment type="catalytic activity">
    <reaction evidence="1 8">
        <text>an S-substituted glutathione + H2O = an S-substituted L-cysteinylglycine + L-glutamate</text>
        <dbReference type="Rhea" id="RHEA:59468"/>
        <dbReference type="ChEBI" id="CHEBI:15377"/>
        <dbReference type="ChEBI" id="CHEBI:29985"/>
        <dbReference type="ChEBI" id="CHEBI:90779"/>
        <dbReference type="ChEBI" id="CHEBI:143103"/>
        <dbReference type="EC" id="3.4.19.13"/>
    </reaction>
</comment>
<organism evidence="10">
    <name type="scientific">Candida tenuis (strain ATCC 10573 / BCRC 21748 / CBS 615 / JCM 9827 / NBRC 10315 / NRRL Y-1498 / VKM Y-70)</name>
    <name type="common">Yeast</name>
    <name type="synonym">Yamadazyma tenuis</name>
    <dbReference type="NCBI Taxonomy" id="590646"/>
    <lineage>
        <taxon>Eukaryota</taxon>
        <taxon>Fungi</taxon>
        <taxon>Dikarya</taxon>
        <taxon>Ascomycota</taxon>
        <taxon>Saccharomycotina</taxon>
        <taxon>Pichiomycetes</taxon>
        <taxon>Debaryomycetaceae</taxon>
        <taxon>Yamadazyma</taxon>
    </lineage>
</organism>
<keyword evidence="8" id="KW-0012">Acyltransferase</keyword>
<comment type="catalytic activity">
    <reaction evidence="5 8">
        <text>an N-terminal (5-L-glutamyl)-[peptide] + an alpha-amino acid = 5-L-glutamyl amino acid + an N-terminal L-alpha-aminoacyl-[peptide]</text>
        <dbReference type="Rhea" id="RHEA:23904"/>
        <dbReference type="Rhea" id="RHEA-COMP:9780"/>
        <dbReference type="Rhea" id="RHEA-COMP:9795"/>
        <dbReference type="ChEBI" id="CHEBI:77644"/>
        <dbReference type="ChEBI" id="CHEBI:78597"/>
        <dbReference type="ChEBI" id="CHEBI:78599"/>
        <dbReference type="ChEBI" id="CHEBI:78608"/>
        <dbReference type="EC" id="2.3.2.2"/>
    </reaction>
</comment>
<reference evidence="9 10" key="1">
    <citation type="journal article" date="2011" name="Proc. Natl. Acad. Sci. U.S.A.">
        <title>Comparative genomics of xylose-fermenting fungi for enhanced biofuel production.</title>
        <authorList>
            <person name="Wohlbach D.J."/>
            <person name="Kuo A."/>
            <person name="Sato T.K."/>
            <person name="Potts K.M."/>
            <person name="Salamov A.A."/>
            <person name="LaButti K.M."/>
            <person name="Sun H."/>
            <person name="Clum A."/>
            <person name="Pangilinan J.L."/>
            <person name="Lindquist E.A."/>
            <person name="Lucas S."/>
            <person name="Lapidus A."/>
            <person name="Jin M."/>
            <person name="Gunawan C."/>
            <person name="Balan V."/>
            <person name="Dale B.E."/>
            <person name="Jeffries T.W."/>
            <person name="Zinkel R."/>
            <person name="Barry K.W."/>
            <person name="Grigoriev I.V."/>
            <person name="Gasch A.P."/>
        </authorList>
    </citation>
    <scope>NUCLEOTIDE SEQUENCE [LARGE SCALE GENOMIC DNA]</scope>
    <source>
        <strain evidence="10">ATCC 10573 / BCRC 21748 / CBS 615 / JCM 9827 / NBRC 10315 / NRRL Y-1498 / VKM Y-70</strain>
    </source>
</reference>
<dbReference type="OrthoDB" id="1081007at2759"/>
<dbReference type="InterPro" id="IPR000101">
    <property type="entry name" value="GGT_peptidase"/>
</dbReference>
<dbReference type="Pfam" id="PF01019">
    <property type="entry name" value="G_glu_transpept"/>
    <property type="match status" value="1"/>
</dbReference>
<feature type="binding site" evidence="7">
    <location>
        <position position="430"/>
    </location>
    <ligand>
        <name>L-glutamate</name>
        <dbReference type="ChEBI" id="CHEBI:29985"/>
    </ligand>
</feature>
<dbReference type="GeneID" id="18249591"/>
<evidence type="ECO:0000256" key="4">
    <source>
        <dbReference type="ARBA" id="ARBA00009381"/>
    </source>
</evidence>
<dbReference type="PANTHER" id="PTHR11686">
    <property type="entry name" value="GAMMA GLUTAMYL TRANSPEPTIDASE"/>
    <property type="match status" value="1"/>
</dbReference>
<dbReference type="Gene3D" id="3.60.20.40">
    <property type="match status" value="1"/>
</dbReference>
<dbReference type="GO" id="GO:0036374">
    <property type="term" value="F:glutathione hydrolase activity"/>
    <property type="evidence" value="ECO:0007669"/>
    <property type="project" value="UniProtKB-UniRule"/>
</dbReference>
<dbReference type="Proteomes" id="UP000000707">
    <property type="component" value="Unassembled WGS sequence"/>
</dbReference>
<keyword evidence="10" id="KW-1185">Reference proteome</keyword>
<dbReference type="eggNOG" id="KOG2410">
    <property type="taxonomic scope" value="Eukaryota"/>
</dbReference>
<comment type="catalytic activity">
    <reaction evidence="2 8">
        <text>glutathione + H2O = L-cysteinylglycine + L-glutamate</text>
        <dbReference type="Rhea" id="RHEA:28807"/>
        <dbReference type="ChEBI" id="CHEBI:15377"/>
        <dbReference type="ChEBI" id="CHEBI:29985"/>
        <dbReference type="ChEBI" id="CHEBI:57925"/>
        <dbReference type="ChEBI" id="CHEBI:61694"/>
        <dbReference type="EC" id="3.4.19.13"/>
    </reaction>
</comment>
<dbReference type="EMBL" id="GL996528">
    <property type="protein sequence ID" value="EGV60280.1"/>
    <property type="molecule type" value="Genomic_DNA"/>
</dbReference>
<dbReference type="InterPro" id="IPR029055">
    <property type="entry name" value="Ntn_hydrolases_N"/>
</dbReference>
<dbReference type="HOGENOM" id="CLU_014813_4_0_1"/>
<evidence type="ECO:0000256" key="6">
    <source>
        <dbReference type="PIRSR" id="PIRSR600101-1"/>
    </source>
</evidence>
<evidence type="ECO:0000256" key="2">
    <source>
        <dbReference type="ARBA" id="ARBA00001089"/>
    </source>
</evidence>
<dbReference type="NCBIfam" id="TIGR00066">
    <property type="entry name" value="g_glut_trans"/>
    <property type="match status" value="1"/>
</dbReference>
<feature type="binding site" evidence="7">
    <location>
        <begin position="458"/>
        <end position="459"/>
    </location>
    <ligand>
        <name>L-glutamate</name>
        <dbReference type="ChEBI" id="CHEBI:29985"/>
    </ligand>
</feature>
<feature type="binding site" evidence="7">
    <location>
        <begin position="406"/>
        <end position="408"/>
    </location>
    <ligand>
        <name>L-glutamate</name>
        <dbReference type="ChEBI" id="CHEBI:29985"/>
    </ligand>
</feature>
<dbReference type="GO" id="GO:0005886">
    <property type="term" value="C:plasma membrane"/>
    <property type="evidence" value="ECO:0007669"/>
    <property type="project" value="TreeGrafter"/>
</dbReference>
<protein>
    <recommendedName>
        <fullName evidence="8">Glutathione hydrolase</fullName>
        <ecNumber evidence="8">2.3.2.2</ecNumber>
        <ecNumber evidence="8">3.4.19.13</ecNumber>
    </recommendedName>
    <alternativeName>
        <fullName evidence="8">Gamma-glutamyltransferase</fullName>
    </alternativeName>
    <alternativeName>
        <fullName evidence="8">Gamma-glutamyltranspeptidase</fullName>
    </alternativeName>
</protein>
<evidence type="ECO:0000256" key="5">
    <source>
        <dbReference type="ARBA" id="ARBA00047417"/>
    </source>
</evidence>
<feature type="binding site" evidence="7">
    <location>
        <position position="108"/>
    </location>
    <ligand>
        <name>L-glutamate</name>
        <dbReference type="ChEBI" id="CHEBI:29985"/>
    </ligand>
</feature>
<dbReference type="Gene3D" id="1.10.246.130">
    <property type="match status" value="1"/>
</dbReference>
<accession>G3BDA2</accession>
<dbReference type="PANTHER" id="PTHR11686:SF9">
    <property type="entry name" value="RE13973P"/>
    <property type="match status" value="1"/>
</dbReference>
<dbReference type="SUPFAM" id="SSF56235">
    <property type="entry name" value="N-terminal nucleophile aminohydrolases (Ntn hydrolases)"/>
    <property type="match status" value="1"/>
</dbReference>
<keyword evidence="8" id="KW-0808">Transferase</keyword>
<dbReference type="MEROPS" id="T03.012"/>
<evidence type="ECO:0000313" key="10">
    <source>
        <dbReference type="Proteomes" id="UP000000707"/>
    </source>
</evidence>
<dbReference type="GO" id="GO:0000324">
    <property type="term" value="C:fungal-type vacuole"/>
    <property type="evidence" value="ECO:0007669"/>
    <property type="project" value="TreeGrafter"/>
</dbReference>